<evidence type="ECO:0000259" key="3">
    <source>
        <dbReference type="Pfam" id="PF14330"/>
    </source>
</evidence>
<name>A0A0D2FVC5_9EURO</name>
<dbReference type="Pfam" id="PF14330">
    <property type="entry name" value="DUF4387"/>
    <property type="match status" value="1"/>
</dbReference>
<sequence length="685" mass="73447">MGSIAPETQTPICYIVTPVGNLGYGFDQSLLLGTLEQTVPTGIPTAIILDSGSTDSGPGNLGLGKMTCPRSGYERDLGKLLEASHRFKVPILIGSAGGDGSDDHVKEMSAICSENAAKPGNEQVHTLDTRDYDFKVISLYGGVAKEMVTKRLAEGILNPCGRAVPPATQADIAGAAHVVAQMGPEAFIKVIEAVPDYDILLGGRAYDPAPYIAFAIQSLHRVDPKVDVFSSPVILGGFTHMGKIMECGGQCAKPKSAAALATVYADGSFDVKPLDADAKCTSLSVAAHTFYEKTRPDKLAGPGGYLDLTAATYEELPDGISVRCKGGIFHTSASQGNPYQVKLEAAKVTGYRSFYMGSIRDPILIKEIDHLLKQAKWYAGTQVVGKGEWQLEFHVYGRTGRIDGEPADIEPDEVFIVGEVLADTQALATQVCEAARIATVHGPYPGQKATSGNFCFGIAGVKTVEQGLCPEFCLYHLMDLQPGEEFAADMDGQPVVPEPGKSAPLFKWKTQKVGKALPKATVNGNGTFQSASESQEASDASKAKSSSQKPKIAEKAVDFAQLPIDSTTLGDVASVLRSKNAGPYELTFDVIFQSEQVYRIIKDANILTEELVQKAFDISLEEVLYCGFFDQARGWKATIPRKRGNKPTASGNFGERDVHGSQQYIPFLRVKVPPVVVKQLQQVQV</sequence>
<dbReference type="HOGENOM" id="CLU_028036_1_0_1"/>
<dbReference type="STRING" id="1442369.A0A0D2FVC5"/>
<dbReference type="GeneID" id="25292092"/>
<dbReference type="OrthoDB" id="5863171at2759"/>
<dbReference type="InterPro" id="IPR025496">
    <property type="entry name" value="DUF4387"/>
</dbReference>
<dbReference type="AlphaFoldDB" id="A0A0D2FVC5"/>
<feature type="domain" description="DUF4387" evidence="3">
    <location>
        <begin position="569"/>
        <end position="670"/>
    </location>
</feature>
<evidence type="ECO:0000313" key="4">
    <source>
        <dbReference type="EMBL" id="KIX06047.1"/>
    </source>
</evidence>
<reference evidence="4 5" key="1">
    <citation type="submission" date="2015-01" db="EMBL/GenBank/DDBJ databases">
        <title>The Genome Sequence of Rhinocladiella mackenzie CBS 650.93.</title>
        <authorList>
            <consortium name="The Broad Institute Genomics Platform"/>
            <person name="Cuomo C."/>
            <person name="de Hoog S."/>
            <person name="Gorbushina A."/>
            <person name="Stielow B."/>
            <person name="Teixiera M."/>
            <person name="Abouelleil A."/>
            <person name="Chapman S.B."/>
            <person name="Priest M."/>
            <person name="Young S.K."/>
            <person name="Wortman J."/>
            <person name="Nusbaum C."/>
            <person name="Birren B."/>
        </authorList>
    </citation>
    <scope>NUCLEOTIDE SEQUENCE [LARGE SCALE GENOMIC DNA]</scope>
    <source>
        <strain evidence="4 5">CBS 650.93</strain>
    </source>
</reference>
<feature type="compositionally biased region" description="Low complexity" evidence="1">
    <location>
        <begin position="529"/>
        <end position="549"/>
    </location>
</feature>
<dbReference type="VEuPathDB" id="FungiDB:Z518_04021"/>
<accession>A0A0D2FVC5</accession>
<organism evidence="4 5">
    <name type="scientific">Rhinocladiella mackenziei CBS 650.93</name>
    <dbReference type="NCBI Taxonomy" id="1442369"/>
    <lineage>
        <taxon>Eukaryota</taxon>
        <taxon>Fungi</taxon>
        <taxon>Dikarya</taxon>
        <taxon>Ascomycota</taxon>
        <taxon>Pezizomycotina</taxon>
        <taxon>Eurotiomycetes</taxon>
        <taxon>Chaetothyriomycetidae</taxon>
        <taxon>Chaetothyriales</taxon>
        <taxon>Herpotrichiellaceae</taxon>
        <taxon>Rhinocladiella</taxon>
    </lineage>
</organism>
<evidence type="ECO:0000313" key="5">
    <source>
        <dbReference type="Proteomes" id="UP000053617"/>
    </source>
</evidence>
<dbReference type="Pfam" id="PF07287">
    <property type="entry name" value="AtuA"/>
    <property type="match status" value="1"/>
</dbReference>
<evidence type="ECO:0000256" key="1">
    <source>
        <dbReference type="SAM" id="MobiDB-lite"/>
    </source>
</evidence>
<gene>
    <name evidence="4" type="ORF">Z518_04021</name>
</gene>
<keyword evidence="5" id="KW-1185">Reference proteome</keyword>
<proteinExistence type="predicted"/>
<protein>
    <submittedName>
        <fullName evidence="4">Uncharacterized protein</fullName>
    </submittedName>
</protein>
<feature type="region of interest" description="Disordered" evidence="1">
    <location>
        <begin position="520"/>
        <end position="549"/>
    </location>
</feature>
<dbReference type="RefSeq" id="XP_013273183.1">
    <property type="nucleotide sequence ID" value="XM_013417729.1"/>
</dbReference>
<dbReference type="Proteomes" id="UP000053617">
    <property type="component" value="Unassembled WGS sequence"/>
</dbReference>
<evidence type="ECO:0000259" key="2">
    <source>
        <dbReference type="Pfam" id="PF07287"/>
    </source>
</evidence>
<dbReference type="InterPro" id="IPR010839">
    <property type="entry name" value="AtuA_N"/>
</dbReference>
<feature type="domain" description="Acyclic terpene utilisation N-terminal" evidence="2">
    <location>
        <begin position="176"/>
        <end position="442"/>
    </location>
</feature>
<dbReference type="EMBL" id="KN847477">
    <property type="protein sequence ID" value="KIX06047.1"/>
    <property type="molecule type" value="Genomic_DNA"/>
</dbReference>